<sequence length="158" mass="16770">MRDKNSSWLNGPQIPAQNEDPSRPNRWPGEQIGLAESGPGSLASMMRRIGGLLIDWIIAAIVASVITHFTHALGGQATVQLLVWAVISVVSATLFARTPGQAALGMGIACIDRPGQRVGFLRCLARTLLTVFILPPILTDADGRGLHDRATGTAVIRG</sequence>
<dbReference type="Proteomes" id="UP000596145">
    <property type="component" value="Chromosome"/>
</dbReference>
<evidence type="ECO:0000259" key="8">
    <source>
        <dbReference type="Pfam" id="PF06271"/>
    </source>
</evidence>
<evidence type="ECO:0000256" key="3">
    <source>
        <dbReference type="ARBA" id="ARBA00022692"/>
    </source>
</evidence>
<evidence type="ECO:0000256" key="4">
    <source>
        <dbReference type="ARBA" id="ARBA00022989"/>
    </source>
</evidence>
<evidence type="ECO:0000256" key="6">
    <source>
        <dbReference type="SAM" id="MobiDB-lite"/>
    </source>
</evidence>
<feature type="domain" description="RDD" evidence="8">
    <location>
        <begin position="42"/>
        <end position="134"/>
    </location>
</feature>
<evidence type="ECO:0000256" key="1">
    <source>
        <dbReference type="ARBA" id="ARBA00004651"/>
    </source>
</evidence>
<evidence type="ECO:0000256" key="7">
    <source>
        <dbReference type="SAM" id="Phobius"/>
    </source>
</evidence>
<feature type="compositionally biased region" description="Polar residues" evidence="6">
    <location>
        <begin position="1"/>
        <end position="10"/>
    </location>
</feature>
<dbReference type="PIRSF" id="PIRSF021697">
    <property type="entry name" value="UCP021697"/>
    <property type="match status" value="1"/>
</dbReference>
<feature type="region of interest" description="Disordered" evidence="6">
    <location>
        <begin position="1"/>
        <end position="28"/>
    </location>
</feature>
<protein>
    <submittedName>
        <fullName evidence="9">RDD family protein</fullName>
    </submittedName>
</protein>
<accession>A0A7T4EDG0</accession>
<gene>
    <name evidence="9" type="ORF">I6I10_07500</name>
</gene>
<keyword evidence="4 7" id="KW-1133">Transmembrane helix</keyword>
<keyword evidence="5 7" id="KW-0472">Membrane</keyword>
<evidence type="ECO:0000313" key="9">
    <source>
        <dbReference type="EMBL" id="QQB45381.1"/>
    </source>
</evidence>
<reference evidence="9 10" key="1">
    <citation type="submission" date="2020-12" db="EMBL/GenBank/DDBJ databases">
        <title>FDA dAtabase for Regulatory Grade micrObial Sequences (FDA-ARGOS): Supporting development and validation of Infectious Disease Dx tests.</title>
        <authorList>
            <person name="Sproer C."/>
            <person name="Gronow S."/>
            <person name="Severitt S."/>
            <person name="Schroder I."/>
            <person name="Tallon L."/>
            <person name="Sadzewicz L."/>
            <person name="Zhao X."/>
            <person name="Boylan J."/>
            <person name="Ott S."/>
            <person name="Bowen H."/>
            <person name="Vavikolanu K."/>
            <person name="Mehta A."/>
            <person name="Aluvathingal J."/>
            <person name="Nadendla S."/>
            <person name="Lowell S."/>
            <person name="Myers T."/>
            <person name="Yan Y."/>
            <person name="Sichtig H."/>
        </authorList>
    </citation>
    <scope>NUCLEOTIDE SEQUENCE [LARGE SCALE GENOMIC DNA]</scope>
    <source>
        <strain evidence="9 10">FDAARGOS_1053</strain>
    </source>
</reference>
<keyword evidence="3 7" id="KW-0812">Transmembrane</keyword>
<dbReference type="GO" id="GO:0005886">
    <property type="term" value="C:plasma membrane"/>
    <property type="evidence" value="ECO:0007669"/>
    <property type="project" value="UniProtKB-SubCell"/>
</dbReference>
<dbReference type="PANTHER" id="PTHR36115">
    <property type="entry name" value="PROLINE-RICH ANTIGEN HOMOLOG-RELATED"/>
    <property type="match status" value="1"/>
</dbReference>
<dbReference type="InterPro" id="IPR010432">
    <property type="entry name" value="RDD"/>
</dbReference>
<comment type="subcellular location">
    <subcellularLocation>
        <location evidence="1">Cell membrane</location>
        <topology evidence="1">Multi-pass membrane protein</topology>
    </subcellularLocation>
</comment>
<dbReference type="AlphaFoldDB" id="A0A7T4EDG0"/>
<proteinExistence type="predicted"/>
<organism evidence="9 10">
    <name type="scientific">Corynebacterium glucuronolyticum</name>
    <dbReference type="NCBI Taxonomy" id="39791"/>
    <lineage>
        <taxon>Bacteria</taxon>
        <taxon>Bacillati</taxon>
        <taxon>Actinomycetota</taxon>
        <taxon>Actinomycetes</taxon>
        <taxon>Mycobacteriales</taxon>
        <taxon>Corynebacteriaceae</taxon>
        <taxon>Corynebacterium</taxon>
    </lineage>
</organism>
<feature type="transmembrane region" description="Helical" evidence="7">
    <location>
        <begin position="77"/>
        <end position="96"/>
    </location>
</feature>
<dbReference type="RefSeq" id="WP_070740198.1">
    <property type="nucleotide sequence ID" value="NZ_CP066007.1"/>
</dbReference>
<dbReference type="OrthoDB" id="5187110at2"/>
<keyword evidence="2" id="KW-1003">Cell membrane</keyword>
<dbReference type="EMBL" id="CP066007">
    <property type="protein sequence ID" value="QQB45381.1"/>
    <property type="molecule type" value="Genomic_DNA"/>
</dbReference>
<dbReference type="Pfam" id="PF06271">
    <property type="entry name" value="RDD"/>
    <property type="match status" value="1"/>
</dbReference>
<feature type="transmembrane region" description="Helical" evidence="7">
    <location>
        <begin position="52"/>
        <end position="71"/>
    </location>
</feature>
<dbReference type="PANTHER" id="PTHR36115:SF6">
    <property type="entry name" value="PROLINE-RICH ANTIGEN HOMOLOG"/>
    <property type="match status" value="1"/>
</dbReference>
<dbReference type="InterPro" id="IPR016795">
    <property type="entry name" value="UCP021697"/>
</dbReference>
<name>A0A7T4EDG0_9CORY</name>
<evidence type="ECO:0000256" key="5">
    <source>
        <dbReference type="ARBA" id="ARBA00023136"/>
    </source>
</evidence>
<evidence type="ECO:0000256" key="2">
    <source>
        <dbReference type="ARBA" id="ARBA00022475"/>
    </source>
</evidence>
<dbReference type="InterPro" id="IPR051791">
    <property type="entry name" value="Pra-immunoreactive"/>
</dbReference>
<dbReference type="GeneID" id="92760486"/>
<evidence type="ECO:0000313" key="10">
    <source>
        <dbReference type="Proteomes" id="UP000596145"/>
    </source>
</evidence>